<name>A0A087M5D1_9HYPH</name>
<dbReference type="Proteomes" id="UP000028981">
    <property type="component" value="Unassembled WGS sequence"/>
</dbReference>
<gene>
    <name evidence="1" type="ORF">JP75_03665</name>
</gene>
<evidence type="ECO:0000313" key="2">
    <source>
        <dbReference type="Proteomes" id="UP000028981"/>
    </source>
</evidence>
<reference evidence="1 2" key="1">
    <citation type="submission" date="2014-08" db="EMBL/GenBank/DDBJ databases">
        <authorList>
            <person name="Hassan Y.I."/>
            <person name="Lepp D."/>
            <person name="Zhou T."/>
        </authorList>
    </citation>
    <scope>NUCLEOTIDE SEQUENCE [LARGE SCALE GENOMIC DNA]</scope>
    <source>
        <strain evidence="1 2">IFO13584</strain>
    </source>
</reference>
<proteinExistence type="predicted"/>
<protein>
    <submittedName>
        <fullName evidence="1">Uncharacterized protein</fullName>
    </submittedName>
</protein>
<accession>A0A087M5D1</accession>
<dbReference type="AlphaFoldDB" id="A0A087M5D1"/>
<evidence type="ECO:0000313" key="1">
    <source>
        <dbReference type="EMBL" id="KFL32084.1"/>
    </source>
</evidence>
<organism evidence="1 2">
    <name type="scientific">Devosia riboflavina</name>
    <dbReference type="NCBI Taxonomy" id="46914"/>
    <lineage>
        <taxon>Bacteria</taxon>
        <taxon>Pseudomonadati</taxon>
        <taxon>Pseudomonadota</taxon>
        <taxon>Alphaproteobacteria</taxon>
        <taxon>Hyphomicrobiales</taxon>
        <taxon>Devosiaceae</taxon>
        <taxon>Devosia</taxon>
    </lineage>
</organism>
<dbReference type="EMBL" id="JQGC01000003">
    <property type="protein sequence ID" value="KFL32084.1"/>
    <property type="molecule type" value="Genomic_DNA"/>
</dbReference>
<keyword evidence="2" id="KW-1185">Reference proteome</keyword>
<sequence length="130" mass="14205">MNKGALEAPLLFFSAAETKLPRNHRLTSTFGNHLGAVAEDEMALFQKADRVGWAQLTLPEHIVLLAMTVEPQKQVEWLIQRALCFHGLAAITPNGLKLTHMGRLVIAERHGLPVVVGRDPARPAPASDTV</sequence>
<comment type="caution">
    <text evidence="1">The sequence shown here is derived from an EMBL/GenBank/DDBJ whole genome shotgun (WGS) entry which is preliminary data.</text>
</comment>